<evidence type="ECO:0000256" key="9">
    <source>
        <dbReference type="ARBA" id="ARBA00022989"/>
    </source>
</evidence>
<dbReference type="InterPro" id="IPR015943">
    <property type="entry name" value="WD40/YVTN_repeat-like_dom_sf"/>
</dbReference>
<dbReference type="GO" id="GO:0006888">
    <property type="term" value="P:endoplasmic reticulum to Golgi vesicle-mediated transport"/>
    <property type="evidence" value="ECO:0007669"/>
    <property type="project" value="TreeGrafter"/>
</dbReference>
<dbReference type="InterPro" id="IPR045260">
    <property type="entry name" value="Sec12-like"/>
</dbReference>
<keyword evidence="5" id="KW-0677">Repeat</keyword>
<evidence type="ECO:0000256" key="3">
    <source>
        <dbReference type="ARBA" id="ARBA00022574"/>
    </source>
</evidence>
<evidence type="ECO:0000256" key="5">
    <source>
        <dbReference type="ARBA" id="ARBA00022737"/>
    </source>
</evidence>
<dbReference type="InterPro" id="IPR011047">
    <property type="entry name" value="Quinoprotein_ADH-like_sf"/>
</dbReference>
<proteinExistence type="predicted"/>
<evidence type="ECO:0000313" key="13">
    <source>
        <dbReference type="Proteomes" id="UP000886653"/>
    </source>
</evidence>
<dbReference type="InterPro" id="IPR001680">
    <property type="entry name" value="WD40_rpt"/>
</dbReference>
<evidence type="ECO:0000313" key="12">
    <source>
        <dbReference type="EMBL" id="KAG0147439.1"/>
    </source>
</evidence>
<keyword evidence="2" id="KW-0813">Transport</keyword>
<keyword evidence="7" id="KW-0931">ER-Golgi transport</keyword>
<keyword evidence="3 11" id="KW-0853">WD repeat</keyword>
<evidence type="ECO:0000256" key="4">
    <source>
        <dbReference type="ARBA" id="ARBA00022692"/>
    </source>
</evidence>
<dbReference type="GO" id="GO:0005789">
    <property type="term" value="C:endoplasmic reticulum membrane"/>
    <property type="evidence" value="ECO:0007669"/>
    <property type="project" value="UniProtKB-SubCell"/>
</dbReference>
<evidence type="ECO:0008006" key="14">
    <source>
        <dbReference type="Google" id="ProtNLM"/>
    </source>
</evidence>
<dbReference type="Proteomes" id="UP000886653">
    <property type="component" value="Unassembled WGS sequence"/>
</dbReference>
<dbReference type="PROSITE" id="PS50082">
    <property type="entry name" value="WD_REPEATS_2"/>
    <property type="match status" value="1"/>
</dbReference>
<dbReference type="PROSITE" id="PS50294">
    <property type="entry name" value="WD_REPEATS_REGION"/>
    <property type="match status" value="1"/>
</dbReference>
<dbReference type="Gene3D" id="2.130.10.10">
    <property type="entry name" value="YVTN repeat-like/Quinoprotein amine dehydrogenase"/>
    <property type="match status" value="1"/>
</dbReference>
<evidence type="ECO:0000256" key="1">
    <source>
        <dbReference type="ARBA" id="ARBA00004648"/>
    </source>
</evidence>
<dbReference type="PANTHER" id="PTHR23284:SF0">
    <property type="entry name" value="PROLACTIN REGULATORY ELEMENT-BINDING PROTEIN"/>
    <property type="match status" value="1"/>
</dbReference>
<keyword evidence="6" id="KW-0256">Endoplasmic reticulum</keyword>
<keyword evidence="9" id="KW-1133">Transmembrane helix</keyword>
<keyword evidence="13" id="KW-1185">Reference proteome</keyword>
<dbReference type="GO" id="GO:0003400">
    <property type="term" value="P:regulation of COPII vesicle coating"/>
    <property type="evidence" value="ECO:0007669"/>
    <property type="project" value="TreeGrafter"/>
</dbReference>
<dbReference type="EMBL" id="MU167248">
    <property type="protein sequence ID" value="KAG0147439.1"/>
    <property type="molecule type" value="Genomic_DNA"/>
</dbReference>
<dbReference type="SMART" id="SM00320">
    <property type="entry name" value="WD40"/>
    <property type="match status" value="4"/>
</dbReference>
<dbReference type="OrthoDB" id="2013972at2759"/>
<dbReference type="PANTHER" id="PTHR23284">
    <property type="entry name" value="PROLACTIN REGULATORY ELEMENT BINDING PROTEIN"/>
    <property type="match status" value="1"/>
</dbReference>
<accession>A0A9P6NNL8</accession>
<dbReference type="Pfam" id="PF00400">
    <property type="entry name" value="WD40"/>
    <property type="match status" value="1"/>
</dbReference>
<evidence type="ECO:0000256" key="11">
    <source>
        <dbReference type="PROSITE-ProRule" id="PRU00221"/>
    </source>
</evidence>
<comment type="subcellular location">
    <subcellularLocation>
        <location evidence="1">Endoplasmic reticulum membrane</location>
        <topology evidence="1">Single-pass type II membrane protein</topology>
    </subcellularLocation>
</comment>
<organism evidence="12 13">
    <name type="scientific">Cronartium quercuum f. sp. fusiforme G11</name>
    <dbReference type="NCBI Taxonomy" id="708437"/>
    <lineage>
        <taxon>Eukaryota</taxon>
        <taxon>Fungi</taxon>
        <taxon>Dikarya</taxon>
        <taxon>Basidiomycota</taxon>
        <taxon>Pucciniomycotina</taxon>
        <taxon>Pucciniomycetes</taxon>
        <taxon>Pucciniales</taxon>
        <taxon>Coleosporiaceae</taxon>
        <taxon>Cronartium</taxon>
    </lineage>
</organism>
<dbReference type="GO" id="GO:0015031">
    <property type="term" value="P:protein transport"/>
    <property type="evidence" value="ECO:0007669"/>
    <property type="project" value="UniProtKB-KW"/>
</dbReference>
<evidence type="ECO:0000256" key="2">
    <source>
        <dbReference type="ARBA" id="ARBA00022448"/>
    </source>
</evidence>
<evidence type="ECO:0000256" key="10">
    <source>
        <dbReference type="ARBA" id="ARBA00023136"/>
    </source>
</evidence>
<gene>
    <name evidence="12" type="ORF">CROQUDRAFT_656185</name>
</gene>
<evidence type="ECO:0000256" key="8">
    <source>
        <dbReference type="ARBA" id="ARBA00022927"/>
    </source>
</evidence>
<keyword evidence="8" id="KW-0653">Protein transport</keyword>
<evidence type="ECO:0000256" key="7">
    <source>
        <dbReference type="ARBA" id="ARBA00022892"/>
    </source>
</evidence>
<dbReference type="AlphaFoldDB" id="A0A9P6NNL8"/>
<dbReference type="GO" id="GO:0005085">
    <property type="term" value="F:guanyl-nucleotide exchange factor activity"/>
    <property type="evidence" value="ECO:0007669"/>
    <property type="project" value="InterPro"/>
</dbReference>
<reference evidence="12" key="1">
    <citation type="submission" date="2013-11" db="EMBL/GenBank/DDBJ databases">
        <title>Genome sequence of the fusiform rust pathogen reveals effectors for host alternation and coevolution with pine.</title>
        <authorList>
            <consortium name="DOE Joint Genome Institute"/>
            <person name="Smith K."/>
            <person name="Pendleton A."/>
            <person name="Kubisiak T."/>
            <person name="Anderson C."/>
            <person name="Salamov A."/>
            <person name="Aerts A."/>
            <person name="Riley R."/>
            <person name="Clum A."/>
            <person name="Lindquist E."/>
            <person name="Ence D."/>
            <person name="Campbell M."/>
            <person name="Kronenberg Z."/>
            <person name="Feau N."/>
            <person name="Dhillon B."/>
            <person name="Hamelin R."/>
            <person name="Burleigh J."/>
            <person name="Smith J."/>
            <person name="Yandell M."/>
            <person name="Nelson C."/>
            <person name="Grigoriev I."/>
            <person name="Davis J."/>
        </authorList>
    </citation>
    <scope>NUCLEOTIDE SEQUENCE</scope>
    <source>
        <strain evidence="12">G11</strain>
    </source>
</reference>
<keyword evidence="4" id="KW-0812">Transmembrane</keyword>
<protein>
    <recommendedName>
        <fullName evidence="14">WD40 repeat-like protein</fullName>
    </recommendedName>
</protein>
<feature type="repeat" description="WD" evidence="11">
    <location>
        <begin position="313"/>
        <end position="346"/>
    </location>
</feature>
<keyword evidence="10" id="KW-0472">Membrane</keyword>
<dbReference type="SUPFAM" id="SSF50998">
    <property type="entry name" value="Quinoprotein alcohol dehydrogenase-like"/>
    <property type="match status" value="1"/>
</dbReference>
<evidence type="ECO:0000256" key="6">
    <source>
        <dbReference type="ARBA" id="ARBA00022824"/>
    </source>
</evidence>
<comment type="caution">
    <text evidence="12">The sequence shown here is derived from an EMBL/GenBank/DDBJ whole genome shotgun (WGS) entry which is preliminary data.</text>
</comment>
<sequence length="398" mass="43394">MSHFSIQLGSPIYCAVFIQKDRLILGGGGGSSKSGVGNKLWLIRLEPERKQHVILYEHSLPRDSDAPMSLDLDPTSGLLLTGINSSPTDLKAGRNDHFRTFTVKESTLDPKDACQILDFKTEEDYQRIVCLSRTTPRLLAVGGSNNQLKLLSYPSLKSATTSPIDCPPGELLSADFSEDGKQFLVCTSKAVRLFSITRSSKSKGPKTVKLAQEQEFVPPTDRFPTSFRSARFGSGPTSESVLTVLNPHDRKRGARVLSWNATSGVLQRSRAVSGRPVTAFDVSNSGALAAVGTSDLAVSIIDAVSLRPILSILHAHEFPVTSLKFSNDSSRLISASADTTMRVIEVPERRSPWRSSASMLVLLTIIVLTISLLVSKRSIEVDQLLEIIYHSLSPFSKL</sequence>
<name>A0A9P6NNL8_9BASI</name>